<reference evidence="3" key="1">
    <citation type="submission" date="2023-07" db="EMBL/GenBank/DDBJ databases">
        <title>The carbon used by Thiothrix.</title>
        <authorList>
            <person name="Chen L."/>
        </authorList>
    </citation>
    <scope>NUCLEOTIDE SEQUENCE [LARGE SCALE GENOMIC DNA]</scope>
</reference>
<proteinExistence type="predicted"/>
<gene>
    <name evidence="2" type="ORF">VSS37_03965</name>
</gene>
<dbReference type="Pfam" id="PF13986">
    <property type="entry name" value="DUF4224"/>
    <property type="match status" value="1"/>
</dbReference>
<organism evidence="2 3">
    <name type="scientific">Candidatus Thiothrix phosphatis</name>
    <dbReference type="NCBI Taxonomy" id="3112415"/>
    <lineage>
        <taxon>Bacteria</taxon>
        <taxon>Pseudomonadati</taxon>
        <taxon>Pseudomonadota</taxon>
        <taxon>Gammaproteobacteria</taxon>
        <taxon>Thiotrichales</taxon>
        <taxon>Thiotrichaceae</taxon>
        <taxon>Thiothrix</taxon>
    </lineage>
</organism>
<protein>
    <recommendedName>
        <fullName evidence="1">DUF4224 domain-containing protein</fullName>
    </recommendedName>
</protein>
<comment type="caution">
    <text evidence="2">The sequence shown here is derived from an EMBL/GenBank/DDBJ whole genome shotgun (WGS) entry which is preliminary data.</text>
</comment>
<dbReference type="Proteomes" id="UP001308005">
    <property type="component" value="Unassembled WGS sequence"/>
</dbReference>
<dbReference type="EMBL" id="JAYMYJ010000030">
    <property type="protein sequence ID" value="MEB4590128.1"/>
    <property type="molecule type" value="Genomic_DNA"/>
</dbReference>
<feature type="domain" description="DUF4224" evidence="1">
    <location>
        <begin position="5"/>
        <end position="47"/>
    </location>
</feature>
<accession>A0ABU6CTJ5</accession>
<dbReference type="InterPro" id="IPR025319">
    <property type="entry name" value="DUF4224"/>
</dbReference>
<evidence type="ECO:0000259" key="1">
    <source>
        <dbReference type="Pfam" id="PF13986"/>
    </source>
</evidence>
<sequence length="72" mass="8028">MSTLISYTELKKKLGGNTPEGVIANLEHMGIRYKCRLDGKPITTLDAINRAIGLRQRTPDDDTNKQTVEVEV</sequence>
<evidence type="ECO:0000313" key="2">
    <source>
        <dbReference type="EMBL" id="MEB4590128.1"/>
    </source>
</evidence>
<name>A0ABU6CTJ5_9GAMM</name>
<keyword evidence="3" id="KW-1185">Reference proteome</keyword>
<dbReference type="RefSeq" id="WP_324693367.1">
    <property type="nucleotide sequence ID" value="NZ_JAYMYJ010000030.1"/>
</dbReference>
<evidence type="ECO:0000313" key="3">
    <source>
        <dbReference type="Proteomes" id="UP001308005"/>
    </source>
</evidence>